<accession>A0ABU4G851</accession>
<protein>
    <submittedName>
        <fullName evidence="4">AarF/ABC1/UbiB kinase family protein</fullName>
    </submittedName>
</protein>
<dbReference type="GO" id="GO:0016301">
    <property type="term" value="F:kinase activity"/>
    <property type="evidence" value="ECO:0007669"/>
    <property type="project" value="UniProtKB-KW"/>
</dbReference>
<keyword evidence="4" id="KW-0418">Kinase</keyword>
<organism evidence="4 5">
    <name type="scientific">Sporosarcina saromensis</name>
    <dbReference type="NCBI Taxonomy" id="359365"/>
    <lineage>
        <taxon>Bacteria</taxon>
        <taxon>Bacillati</taxon>
        <taxon>Bacillota</taxon>
        <taxon>Bacilli</taxon>
        <taxon>Bacillales</taxon>
        <taxon>Caryophanaceae</taxon>
        <taxon>Sporosarcina</taxon>
    </lineage>
</organism>
<keyword evidence="2" id="KW-0472">Membrane</keyword>
<name>A0ABU4G851_9BACL</name>
<dbReference type="InterPro" id="IPR050154">
    <property type="entry name" value="UbiB_kinase"/>
</dbReference>
<keyword evidence="2" id="KW-1133">Transmembrane helix</keyword>
<feature type="transmembrane region" description="Helical" evidence="2">
    <location>
        <begin position="526"/>
        <end position="551"/>
    </location>
</feature>
<dbReference type="Proteomes" id="UP001282284">
    <property type="component" value="Unassembled WGS sequence"/>
</dbReference>
<dbReference type="RefSeq" id="WP_398295807.1">
    <property type="nucleotide sequence ID" value="NZ_JAUBDI010000006.1"/>
</dbReference>
<evidence type="ECO:0000259" key="3">
    <source>
        <dbReference type="PROSITE" id="PS50011"/>
    </source>
</evidence>
<dbReference type="EMBL" id="JAUBDI010000006">
    <property type="protein sequence ID" value="MDW0113154.1"/>
    <property type="molecule type" value="Genomic_DNA"/>
</dbReference>
<dbReference type="SUPFAM" id="SSF56112">
    <property type="entry name" value="Protein kinase-like (PK-like)"/>
    <property type="match status" value="1"/>
</dbReference>
<dbReference type="CDD" id="cd05121">
    <property type="entry name" value="ABC1_ADCK3-like"/>
    <property type="match status" value="1"/>
</dbReference>
<dbReference type="PANTHER" id="PTHR10566">
    <property type="entry name" value="CHAPERONE-ACTIVITY OF BC1 COMPLEX CABC1 -RELATED"/>
    <property type="match status" value="1"/>
</dbReference>
<dbReference type="PANTHER" id="PTHR10566:SF113">
    <property type="entry name" value="PROTEIN ACTIVITY OF BC1 COMPLEX KINASE 7, CHLOROPLASTIC"/>
    <property type="match status" value="1"/>
</dbReference>
<evidence type="ECO:0000256" key="1">
    <source>
        <dbReference type="ARBA" id="ARBA00009670"/>
    </source>
</evidence>
<dbReference type="InterPro" id="IPR011009">
    <property type="entry name" value="Kinase-like_dom_sf"/>
</dbReference>
<reference evidence="4 5" key="1">
    <citation type="submission" date="2023-06" db="EMBL/GenBank/DDBJ databases">
        <title>Sporosarcina sp. nov., isolated from Korean traditional fermented seafood 'Jeotgal'.</title>
        <authorList>
            <person name="Yang A.I."/>
            <person name="Shin N.-R."/>
        </authorList>
    </citation>
    <scope>NUCLEOTIDE SEQUENCE [LARGE SCALE GENOMIC DNA]</scope>
    <source>
        <strain evidence="4 5">KCTC13119</strain>
    </source>
</reference>
<keyword evidence="4" id="KW-0808">Transferase</keyword>
<comment type="caution">
    <text evidence="4">The sequence shown here is derived from an EMBL/GenBank/DDBJ whole genome shotgun (WGS) entry which is preliminary data.</text>
</comment>
<evidence type="ECO:0000313" key="5">
    <source>
        <dbReference type="Proteomes" id="UP001282284"/>
    </source>
</evidence>
<keyword evidence="2" id="KW-0812">Transmembrane</keyword>
<dbReference type="PROSITE" id="PS50011">
    <property type="entry name" value="PROTEIN_KINASE_DOM"/>
    <property type="match status" value="1"/>
</dbReference>
<gene>
    <name evidence="4" type="ORF">QT711_08140</name>
</gene>
<proteinExistence type="inferred from homology"/>
<evidence type="ECO:0000313" key="4">
    <source>
        <dbReference type="EMBL" id="MDW0113154.1"/>
    </source>
</evidence>
<dbReference type="InterPro" id="IPR004147">
    <property type="entry name" value="ABC1_dom"/>
</dbReference>
<comment type="similarity">
    <text evidence="1">Belongs to the protein kinase superfamily. ADCK protein kinase family.</text>
</comment>
<dbReference type="InterPro" id="IPR000719">
    <property type="entry name" value="Prot_kinase_dom"/>
</dbReference>
<dbReference type="Pfam" id="PF03109">
    <property type="entry name" value="ABC1"/>
    <property type="match status" value="1"/>
</dbReference>
<feature type="transmembrane region" description="Helical" evidence="2">
    <location>
        <begin position="497"/>
        <end position="520"/>
    </location>
</feature>
<evidence type="ECO:0000256" key="2">
    <source>
        <dbReference type="SAM" id="Phobius"/>
    </source>
</evidence>
<feature type="domain" description="Protein kinase" evidence="3">
    <location>
        <begin position="123"/>
        <end position="455"/>
    </location>
</feature>
<sequence length="556" mass="63538">MSVYKLKMRHTRRFQEIINTFLRHGLSHVLFRLGLTSRKSSKADAGGMNMQDVGVKLRHALQDLGPTFIKLGQVASSRRDLVPEEIAKELEKLQDHVSTVPFETIKAILEEELDGQLDQFFMHVDEEPLAAASIGQVHVAQLHSGEQVAVKVQRPNIETNVEKDLSIIRDIASYLEENTTWASTYRLCDLFDEFSRSMREELDYRVEGRNCERIGKQFEDCTTVYIPNVLWEYSTEKVLTMEMVTGIKANHFSSLDEAGYDRKLIAGRIVNSMFHQILEEGFFHGDPHPGNIHILPGNVVSYLDFGMVGRISDDMKYHFASLLIDLRKGHTKGLIKTFTAMGILTDDTDMRLFTRDVEDLQSRYYEVALNEISLGNIFMELFKVAYRHHIQVPMELTILSKAILTLEGLITKLDPELSIMKAIEPYGKKLVMERYDPRNVLKKSWNETVENLEILSQLPKDFKAIATTVRKGKLQLDINVQQAQIFLRRLDRISNRLSFSIILLSFSILMVGLIVGASIAGQTNMLWRFPIIEVGSIVASLMFLYLIITIFKSGRM</sequence>
<keyword evidence="5" id="KW-1185">Reference proteome</keyword>